<dbReference type="STRING" id="1851544.ODI_02099"/>
<evidence type="ECO:0000259" key="1">
    <source>
        <dbReference type="Pfam" id="PF01425"/>
    </source>
</evidence>
<dbReference type="InterPro" id="IPR000120">
    <property type="entry name" value="Amidase"/>
</dbReference>
<organism evidence="2 4">
    <name type="scientific">Orrella dioscoreae</name>
    <dbReference type="NCBI Taxonomy" id="1851544"/>
    <lineage>
        <taxon>Bacteria</taxon>
        <taxon>Pseudomonadati</taxon>
        <taxon>Pseudomonadota</taxon>
        <taxon>Betaproteobacteria</taxon>
        <taxon>Burkholderiales</taxon>
        <taxon>Alcaligenaceae</taxon>
        <taxon>Orrella</taxon>
    </lineage>
</organism>
<dbReference type="InterPro" id="IPR036928">
    <property type="entry name" value="AS_sf"/>
</dbReference>
<accession>A0A1C3K8U6</accession>
<gene>
    <name evidence="2" type="ORF">ODI_02099</name>
    <name evidence="3" type="ORF">ODI_R1981</name>
</gene>
<dbReference type="RefSeq" id="WP_408635922.1">
    <property type="nucleotide sequence ID" value="NZ_LT907988.1"/>
</dbReference>
<evidence type="ECO:0000313" key="2">
    <source>
        <dbReference type="EMBL" id="SBT27807.1"/>
    </source>
</evidence>
<dbReference type="Gene3D" id="3.90.1300.10">
    <property type="entry name" value="Amidase signature (AS) domain"/>
    <property type="match status" value="1"/>
</dbReference>
<keyword evidence="4" id="KW-1185">Reference proteome</keyword>
<dbReference type="EMBL" id="FLRC01000056">
    <property type="protein sequence ID" value="SBT27807.1"/>
    <property type="molecule type" value="Genomic_DNA"/>
</dbReference>
<sequence>MTHIINLDATELSRLIHARKVSCVEVMSAYLAQIERHNGTVNALVSLRDEEILLREAAALDAELAAGIDRGWMHGFPQAPKDLGAVAGMASTKGSPIYRAHTPTADSIVYARMRAVGSIFVGRSNVPEFGLGAQTYNTVFGATRNALDPRLTSGGSSGGAAVAVALHMLPVADGSDQMGSLRIPAAYNNIFGLRPSYGRVPFGPAADCFSQQLSTEGPMARNIPDMLQLLAVQSGYDARAPLSIKEPLQATIDGLARDFRGCRIAWLGDYEGYLATEPGLMDHSRRALAGFTALGCEIEDVAIDFSMDDLWQAWLVLRSYGVAATYGALYENAQTRAQLKPEAIWEIERGLALTAMDVARASIARTRWCNALARLFEQYEYLVLPSTQVYAFDAETHWPRAIDGVEMDTYHRWMEVVVGPTMAGLPALSVPAGFNARGQAAGLQIIGRNHADFGVLQLGHAYDQATRQSLRSSPLHPSPVSVPDEFAVESATLTR</sequence>
<dbReference type="Proteomes" id="UP000078558">
    <property type="component" value="Chromosome I"/>
</dbReference>
<dbReference type="KEGG" id="odi:ODI_R1981"/>
<evidence type="ECO:0000313" key="3">
    <source>
        <dbReference type="EMBL" id="SOE49298.1"/>
    </source>
</evidence>
<protein>
    <submittedName>
        <fullName evidence="2">Putative amidase</fullName>
    </submittedName>
</protein>
<dbReference type="SUPFAM" id="SSF75304">
    <property type="entry name" value="Amidase signature (AS) enzymes"/>
    <property type="match status" value="1"/>
</dbReference>
<proteinExistence type="predicted"/>
<name>A0A1C3K8U6_9BURK</name>
<dbReference type="GO" id="GO:0003824">
    <property type="term" value="F:catalytic activity"/>
    <property type="evidence" value="ECO:0007669"/>
    <property type="project" value="InterPro"/>
</dbReference>
<dbReference type="PANTHER" id="PTHR11895:SF76">
    <property type="entry name" value="INDOLEACETAMIDE HYDROLASE"/>
    <property type="match status" value="1"/>
</dbReference>
<dbReference type="AlphaFoldDB" id="A0A1C3K8U6"/>
<dbReference type="NCBIfam" id="NF005686">
    <property type="entry name" value="PRK07486.1"/>
    <property type="match status" value="1"/>
</dbReference>
<evidence type="ECO:0000313" key="4">
    <source>
        <dbReference type="Proteomes" id="UP000078558"/>
    </source>
</evidence>
<dbReference type="EMBL" id="LT907988">
    <property type="protein sequence ID" value="SOE49298.1"/>
    <property type="molecule type" value="Genomic_DNA"/>
</dbReference>
<reference evidence="3 4" key="2">
    <citation type="submission" date="2017-08" db="EMBL/GenBank/DDBJ databases">
        <authorList>
            <person name="de Groot N.N."/>
        </authorList>
    </citation>
    <scope>NUCLEOTIDE SEQUENCE [LARGE SCALE GENOMIC DNA]</scope>
    <source>
        <strain evidence="3">Orrdi1</strain>
    </source>
</reference>
<dbReference type="Pfam" id="PF01425">
    <property type="entry name" value="Amidase"/>
    <property type="match status" value="1"/>
</dbReference>
<dbReference type="PANTHER" id="PTHR11895">
    <property type="entry name" value="TRANSAMIDASE"/>
    <property type="match status" value="1"/>
</dbReference>
<reference evidence="2 4" key="1">
    <citation type="submission" date="2016-06" db="EMBL/GenBank/DDBJ databases">
        <authorList>
            <person name="Kjaerup R.B."/>
            <person name="Dalgaard T.S."/>
            <person name="Juul-Madsen H.R."/>
        </authorList>
    </citation>
    <scope>NUCLEOTIDE SEQUENCE [LARGE SCALE GENOMIC DNA]</scope>
    <source>
        <strain evidence="2">Orrdi1</strain>
    </source>
</reference>
<feature type="domain" description="Amidase" evidence="1">
    <location>
        <begin position="25"/>
        <end position="456"/>
    </location>
</feature>
<dbReference type="InterPro" id="IPR023631">
    <property type="entry name" value="Amidase_dom"/>
</dbReference>